<name>A0A6P5L6V3_PHACI</name>
<dbReference type="CTD" id="170371"/>
<evidence type="ECO:0000313" key="2">
    <source>
        <dbReference type="Proteomes" id="UP000515140"/>
    </source>
</evidence>
<feature type="transmembrane region" description="Helical" evidence="1">
    <location>
        <begin position="36"/>
        <end position="54"/>
    </location>
</feature>
<dbReference type="GeneID" id="110215422"/>
<evidence type="ECO:0000256" key="1">
    <source>
        <dbReference type="SAM" id="Phobius"/>
    </source>
</evidence>
<protein>
    <recommendedName>
        <fullName evidence="4">Transmembrane protein 273</fullName>
    </recommendedName>
</protein>
<dbReference type="InterPro" id="IPR029395">
    <property type="entry name" value="DUF4514"/>
</dbReference>
<feature type="transmembrane region" description="Helical" evidence="1">
    <location>
        <begin position="7"/>
        <end position="24"/>
    </location>
</feature>
<organism evidence="2 3">
    <name type="scientific">Phascolarctos cinereus</name>
    <name type="common">Koala</name>
    <dbReference type="NCBI Taxonomy" id="38626"/>
    <lineage>
        <taxon>Eukaryota</taxon>
        <taxon>Metazoa</taxon>
        <taxon>Chordata</taxon>
        <taxon>Craniata</taxon>
        <taxon>Vertebrata</taxon>
        <taxon>Euteleostomi</taxon>
        <taxon>Mammalia</taxon>
        <taxon>Metatheria</taxon>
        <taxon>Diprotodontia</taxon>
        <taxon>Phascolarctidae</taxon>
        <taxon>Phascolarctos</taxon>
    </lineage>
</organism>
<evidence type="ECO:0008006" key="4">
    <source>
        <dbReference type="Google" id="ProtNLM"/>
    </source>
</evidence>
<dbReference type="KEGG" id="pcw:110215422"/>
<proteinExistence type="predicted"/>
<evidence type="ECO:0000313" key="3">
    <source>
        <dbReference type="RefSeq" id="XP_020852489.1"/>
    </source>
</evidence>
<gene>
    <name evidence="3" type="primary">CUNH10orf128</name>
</gene>
<dbReference type="AlphaFoldDB" id="A0A6P5L6V3"/>
<dbReference type="PANTHER" id="PTHR37857">
    <property type="entry name" value="TRANSMEMBRANE PROTEIN 273"/>
    <property type="match status" value="1"/>
</dbReference>
<keyword evidence="1" id="KW-0472">Membrane</keyword>
<keyword evidence="2" id="KW-1185">Reference proteome</keyword>
<dbReference type="PANTHER" id="PTHR37857:SF1">
    <property type="entry name" value="TRANSMEMBRANE PROTEIN 273"/>
    <property type="match status" value="1"/>
</dbReference>
<dbReference type="InParanoid" id="A0A6P5L6V3"/>
<keyword evidence="1" id="KW-1133">Transmembrane helix</keyword>
<reference evidence="3" key="1">
    <citation type="submission" date="2025-08" db="UniProtKB">
        <authorList>
            <consortium name="RefSeq"/>
        </authorList>
    </citation>
    <scope>IDENTIFICATION</scope>
    <source>
        <tissue evidence="3">Spleen</tissue>
    </source>
</reference>
<keyword evidence="1" id="KW-0812">Transmembrane</keyword>
<accession>A0A6P5L6V3</accession>
<dbReference type="RefSeq" id="XP_020852489.1">
    <property type="nucleotide sequence ID" value="XM_020996830.1"/>
</dbReference>
<dbReference type="Proteomes" id="UP000515140">
    <property type="component" value="Unplaced"/>
</dbReference>
<sequence length="166" mass="18511">MAFGSRILKILLFLNFGGVQVLATGKSTGVEIDIKYAVIGTILGIIISVGFLALKICMIRKHMFDNDSSDILRMSPQYVKNCGTSSTDLFSTCFIWSRCSSQHSFLCCPFCLPNSTRNTLPLKSKHDGLIVNDGEKHQLEHWPQETLCRLRKNCDANCRCCLSDAL</sequence>
<dbReference type="Pfam" id="PF14986">
    <property type="entry name" value="DUF4514"/>
    <property type="match status" value="1"/>
</dbReference>